<gene>
    <name evidence="3" type="ORF">BASA50_009070</name>
</gene>
<keyword evidence="4" id="KW-1185">Reference proteome</keyword>
<evidence type="ECO:0000313" key="3">
    <source>
        <dbReference type="EMBL" id="KAH6591070.1"/>
    </source>
</evidence>
<evidence type="ECO:0000313" key="4">
    <source>
        <dbReference type="Proteomes" id="UP001648503"/>
    </source>
</evidence>
<proteinExistence type="predicted"/>
<dbReference type="Proteomes" id="UP001648503">
    <property type="component" value="Unassembled WGS sequence"/>
</dbReference>
<dbReference type="InterPro" id="IPR005151">
    <property type="entry name" value="Tail-specific_protease"/>
</dbReference>
<protein>
    <recommendedName>
        <fullName evidence="2">Tail specific protease domain-containing protein</fullName>
    </recommendedName>
</protein>
<dbReference type="EMBL" id="JAFCIX010000418">
    <property type="protein sequence ID" value="KAH6591070.1"/>
    <property type="molecule type" value="Genomic_DNA"/>
</dbReference>
<evidence type="ECO:0000259" key="2">
    <source>
        <dbReference type="Pfam" id="PF03572"/>
    </source>
</evidence>
<feature type="domain" description="Tail specific protease" evidence="2">
    <location>
        <begin position="335"/>
        <end position="507"/>
    </location>
</feature>
<evidence type="ECO:0000256" key="1">
    <source>
        <dbReference type="SAM" id="SignalP"/>
    </source>
</evidence>
<sequence length="933" mass="103818">MKVSFVSILATAAIAISTVQCIGYSLWSDERQSGRVKCIPYTKEQRGSIMGNIDRMMKVWVSSDSKQSHYNGKANPYPDLDNFRKTYGGMTDEQFNFGLTTIFNKMRDMHTLYYKAGPYGCFSVSTGLLFKLVDDSSESSAPPKVRVVGITDTPEVLSLIGRVLSRISVGDELLTVNGLSFDDWYNQNKFILGFGANDSGGHRGAFQYLQGVTGDSNILPDVDDITFQLKRVGGSQSVYTVTVPYVTLYNDECWSLSSKLYKELTGIALPEMSASKSFRYKRSALGNGASLSGNSTLQRRDTDISKRSYWESVRFEDTKIDGWSWTIWKSKGKRMGVIKIESFAPILRGTGEETSFMFLISIMRDLLIKQLKDTDAILFDVRGNPGGLISGADGIIQLLKPDATASQFRYLKNEVTKDLFYKGPTSKNPWSKAWRETSDSSRYSGLESLYESSVSNTFGQVYFNPVGVYTDGVCYSACEIFAAHIQDRGIGTIFGDDETTGGGGANVLSSDDDYFTNRPLEYIVDPFKAKLTGKTSGHKFYTKISVGSRQLVRGGNYAGQLVEDDGVKSNVIVRSTVADILPGRGVSTYDRIANYLDDVAKKQVDSNVYFGYEPYSQFTFEDSIDITVVASGVDEITVVYQGEQLGKWEGKVSPSRQDCKITIKIPAGLKDHLITFIGKKQGRQMFKTYREFTRTPTSNDRINMKTTNSYTVSGPSSSVGVYSFAPTPEKDGWNFSNGKWILGDGISDYSGYMYSTVRVWLTAPVGTRISVSIDATVDTDNDGGYFSLDMTNDSGEVFPMLSSTSEDGLTQYQSITGRNRVIKETHSFTITTENFALIWTSTSNSEITTQTYWVAALDPSVENVYTWLRGGVLNGEADLDQRWLDGTVEHESMGTRHDNRALAARLADFLQVAYRQYQSTLWKYHRDRLVEVG</sequence>
<comment type="caution">
    <text evidence="3">The sequence shown here is derived from an EMBL/GenBank/DDBJ whole genome shotgun (WGS) entry which is preliminary data.</text>
</comment>
<dbReference type="PANTHER" id="PTHR32060">
    <property type="entry name" value="TAIL-SPECIFIC PROTEASE"/>
    <property type="match status" value="1"/>
</dbReference>
<accession>A0ABQ8F2R4</accession>
<feature type="chain" id="PRO_5045516267" description="Tail specific protease domain-containing protein" evidence="1">
    <location>
        <begin position="22"/>
        <end position="933"/>
    </location>
</feature>
<organism evidence="3 4">
    <name type="scientific">Batrachochytrium salamandrivorans</name>
    <dbReference type="NCBI Taxonomy" id="1357716"/>
    <lineage>
        <taxon>Eukaryota</taxon>
        <taxon>Fungi</taxon>
        <taxon>Fungi incertae sedis</taxon>
        <taxon>Chytridiomycota</taxon>
        <taxon>Chytridiomycota incertae sedis</taxon>
        <taxon>Chytridiomycetes</taxon>
        <taxon>Rhizophydiales</taxon>
        <taxon>Rhizophydiales incertae sedis</taxon>
        <taxon>Batrachochytrium</taxon>
    </lineage>
</organism>
<reference evidence="3 4" key="1">
    <citation type="submission" date="2021-02" db="EMBL/GenBank/DDBJ databases">
        <title>Variation within the Batrachochytrium salamandrivorans European outbreak.</title>
        <authorList>
            <person name="Kelly M."/>
            <person name="Pasmans F."/>
            <person name="Shea T.P."/>
            <person name="Munoz J.F."/>
            <person name="Carranza S."/>
            <person name="Cuomo C.A."/>
            <person name="Martel A."/>
        </authorList>
    </citation>
    <scope>NUCLEOTIDE SEQUENCE [LARGE SCALE GENOMIC DNA]</scope>
    <source>
        <strain evidence="3 4">AMFP18/2</strain>
    </source>
</reference>
<dbReference type="PANTHER" id="PTHR32060:SF22">
    <property type="entry name" value="CARBOXYL-TERMINAL-PROCESSING PEPTIDASE 3, CHLOROPLASTIC"/>
    <property type="match status" value="1"/>
</dbReference>
<dbReference type="Pfam" id="PF03572">
    <property type="entry name" value="Peptidase_S41"/>
    <property type="match status" value="1"/>
</dbReference>
<feature type="signal peptide" evidence="1">
    <location>
        <begin position="1"/>
        <end position="21"/>
    </location>
</feature>
<dbReference type="SUPFAM" id="SSF52096">
    <property type="entry name" value="ClpP/crotonase"/>
    <property type="match status" value="1"/>
</dbReference>
<dbReference type="Gene3D" id="3.90.226.10">
    <property type="entry name" value="2-enoyl-CoA Hydratase, Chain A, domain 1"/>
    <property type="match status" value="1"/>
</dbReference>
<name>A0ABQ8F2R4_9FUNG</name>
<dbReference type="InterPro" id="IPR029045">
    <property type="entry name" value="ClpP/crotonase-like_dom_sf"/>
</dbReference>
<keyword evidence="1" id="KW-0732">Signal</keyword>